<dbReference type="InParanoid" id="A0A2R5GIL5"/>
<organism evidence="1 2">
    <name type="scientific">Hondaea fermentalgiana</name>
    <dbReference type="NCBI Taxonomy" id="2315210"/>
    <lineage>
        <taxon>Eukaryota</taxon>
        <taxon>Sar</taxon>
        <taxon>Stramenopiles</taxon>
        <taxon>Bigyra</taxon>
        <taxon>Labyrinthulomycetes</taxon>
        <taxon>Thraustochytrida</taxon>
        <taxon>Thraustochytriidae</taxon>
        <taxon>Hondaea</taxon>
    </lineage>
</organism>
<proteinExistence type="predicted"/>
<dbReference type="Proteomes" id="UP000241890">
    <property type="component" value="Unassembled WGS sequence"/>
</dbReference>
<dbReference type="AlphaFoldDB" id="A0A2R5GIL5"/>
<evidence type="ECO:0000313" key="2">
    <source>
        <dbReference type="Proteomes" id="UP000241890"/>
    </source>
</evidence>
<reference evidence="1 2" key="1">
    <citation type="submission" date="2017-12" db="EMBL/GenBank/DDBJ databases">
        <title>Sequencing, de novo assembly and annotation of complete genome of a new Thraustochytrid species, strain FCC1311.</title>
        <authorList>
            <person name="Sedici K."/>
            <person name="Godart F."/>
            <person name="Aiese Cigliano R."/>
            <person name="Sanseverino W."/>
            <person name="Barakat M."/>
            <person name="Ortet P."/>
            <person name="Marechal E."/>
            <person name="Cagnac O."/>
            <person name="Amato A."/>
        </authorList>
    </citation>
    <scope>NUCLEOTIDE SEQUENCE [LARGE SCALE GENOMIC DNA]</scope>
</reference>
<keyword evidence="2" id="KW-1185">Reference proteome</keyword>
<dbReference type="EMBL" id="BEYU01000083">
    <property type="protein sequence ID" value="GBG30732.1"/>
    <property type="molecule type" value="Genomic_DNA"/>
</dbReference>
<name>A0A2R5GIL5_9STRA</name>
<comment type="caution">
    <text evidence="1">The sequence shown here is derived from an EMBL/GenBank/DDBJ whole genome shotgun (WGS) entry which is preliminary data.</text>
</comment>
<accession>A0A2R5GIL5</accession>
<gene>
    <name evidence="1" type="ORF">FCC1311_069522</name>
</gene>
<evidence type="ECO:0000313" key="1">
    <source>
        <dbReference type="EMBL" id="GBG30732.1"/>
    </source>
</evidence>
<protein>
    <submittedName>
        <fullName evidence="1">Uncharacterized protein</fullName>
    </submittedName>
</protein>
<sequence length="146" mass="16093">MIFVTTNAGIDLGTEALQELRVLFQFYGETAFRKVIKNMRVSLAKNSIAIHSCIGGTQIEIFISRSFFVHSERVDGSEVEEVVFYKLQAIDAALGTYSTGTVEGSVSRASLEMGALKATHDEKDQDRMFSKCVDPIRRVFCGAKSG</sequence>